<comment type="caution">
    <text evidence="21">The sequence shown here is derived from an EMBL/GenBank/DDBJ whole genome shotgun (WGS) entry which is preliminary data.</text>
</comment>
<dbReference type="PANTHER" id="PTHR10133">
    <property type="entry name" value="DNA POLYMERASE I"/>
    <property type="match status" value="1"/>
</dbReference>
<organism evidence="21 22">
    <name type="scientific">Blastopirellula sediminis</name>
    <dbReference type="NCBI Taxonomy" id="2894196"/>
    <lineage>
        <taxon>Bacteria</taxon>
        <taxon>Pseudomonadati</taxon>
        <taxon>Planctomycetota</taxon>
        <taxon>Planctomycetia</taxon>
        <taxon>Pirellulales</taxon>
        <taxon>Pirellulaceae</taxon>
        <taxon>Blastopirellula</taxon>
    </lineage>
</organism>
<evidence type="ECO:0000256" key="12">
    <source>
        <dbReference type="ARBA" id="ARBA00023125"/>
    </source>
</evidence>
<dbReference type="Pfam" id="PF01367">
    <property type="entry name" value="5_3_exonuc"/>
    <property type="match status" value="1"/>
</dbReference>
<dbReference type="Gene3D" id="1.20.1060.10">
    <property type="entry name" value="Taq DNA Polymerase, Chain T, domain 4"/>
    <property type="match status" value="1"/>
</dbReference>
<dbReference type="SUPFAM" id="SSF56672">
    <property type="entry name" value="DNA/RNA polymerases"/>
    <property type="match status" value="1"/>
</dbReference>
<evidence type="ECO:0000259" key="18">
    <source>
        <dbReference type="SMART" id="SM00474"/>
    </source>
</evidence>
<dbReference type="FunFam" id="1.10.150.20:FF:000002">
    <property type="entry name" value="DNA polymerase I"/>
    <property type="match status" value="1"/>
</dbReference>
<reference evidence="21" key="1">
    <citation type="submission" date="2021-11" db="EMBL/GenBank/DDBJ databases">
        <title>Genome sequence.</title>
        <authorList>
            <person name="Sun Q."/>
        </authorList>
    </citation>
    <scope>NUCLEOTIDE SEQUENCE</scope>
    <source>
        <strain evidence="21">JC732</strain>
    </source>
</reference>
<dbReference type="GO" id="GO:0008409">
    <property type="term" value="F:5'-3' exonuclease activity"/>
    <property type="evidence" value="ECO:0007669"/>
    <property type="project" value="UniProtKB-UniRule"/>
</dbReference>
<dbReference type="GO" id="GO:0003887">
    <property type="term" value="F:DNA-directed DNA polymerase activity"/>
    <property type="evidence" value="ECO:0007669"/>
    <property type="project" value="UniProtKB-UniRule"/>
</dbReference>
<dbReference type="CDD" id="cd09898">
    <property type="entry name" value="H3TH_53EXO"/>
    <property type="match status" value="1"/>
</dbReference>
<evidence type="ECO:0000256" key="5">
    <source>
        <dbReference type="ARBA" id="ARBA00022695"/>
    </source>
</evidence>
<evidence type="ECO:0000256" key="14">
    <source>
        <dbReference type="ARBA" id="ARBA00049244"/>
    </source>
</evidence>
<dbReference type="InterPro" id="IPR029060">
    <property type="entry name" value="PIN-like_dom_sf"/>
</dbReference>
<comment type="function">
    <text evidence="16">In addition to polymerase activity, this DNA polymerase exhibits 3'-5' and 5'-3' exonuclease activity.</text>
</comment>
<evidence type="ECO:0000313" key="21">
    <source>
        <dbReference type="EMBL" id="MCC9631506.1"/>
    </source>
</evidence>
<dbReference type="Pfam" id="PF02739">
    <property type="entry name" value="5_3_exonuc_N"/>
    <property type="match status" value="1"/>
</dbReference>
<dbReference type="CDD" id="cd08637">
    <property type="entry name" value="DNA_pol_A_pol_I_C"/>
    <property type="match status" value="1"/>
</dbReference>
<dbReference type="Gene3D" id="3.40.50.1010">
    <property type="entry name" value="5'-nuclease"/>
    <property type="match status" value="1"/>
</dbReference>
<keyword evidence="9 16" id="KW-0378">Hydrolase</keyword>
<evidence type="ECO:0000259" key="20">
    <source>
        <dbReference type="SMART" id="SM00482"/>
    </source>
</evidence>
<dbReference type="GO" id="GO:0003677">
    <property type="term" value="F:DNA binding"/>
    <property type="evidence" value="ECO:0007669"/>
    <property type="project" value="UniProtKB-UniRule"/>
</dbReference>
<evidence type="ECO:0000256" key="9">
    <source>
        <dbReference type="ARBA" id="ARBA00022801"/>
    </source>
</evidence>
<dbReference type="InterPro" id="IPR020045">
    <property type="entry name" value="DNA_polI_H3TH"/>
</dbReference>
<keyword evidence="10 16" id="KW-0269">Exonuclease</keyword>
<dbReference type="PANTHER" id="PTHR10133:SF27">
    <property type="entry name" value="DNA POLYMERASE NU"/>
    <property type="match status" value="1"/>
</dbReference>
<evidence type="ECO:0000256" key="4">
    <source>
        <dbReference type="ARBA" id="ARBA00022679"/>
    </source>
</evidence>
<dbReference type="NCBIfam" id="TIGR00593">
    <property type="entry name" value="pola"/>
    <property type="match status" value="1"/>
</dbReference>
<dbReference type="FunFam" id="1.10.150.20:FF:000003">
    <property type="entry name" value="DNA polymerase I"/>
    <property type="match status" value="1"/>
</dbReference>
<keyword evidence="4 16" id="KW-0808">Transferase</keyword>
<dbReference type="SUPFAM" id="SSF53098">
    <property type="entry name" value="Ribonuclease H-like"/>
    <property type="match status" value="1"/>
</dbReference>
<dbReference type="AlphaFoldDB" id="A0A9X1MRF9"/>
<dbReference type="InterPro" id="IPR019760">
    <property type="entry name" value="DNA-dir_DNA_pol_A_CS"/>
</dbReference>
<dbReference type="CDD" id="cd06139">
    <property type="entry name" value="DNA_polA_I_Ecoli_like_exo"/>
    <property type="match status" value="1"/>
</dbReference>
<feature type="region of interest" description="Disordered" evidence="17">
    <location>
        <begin position="1"/>
        <end position="40"/>
    </location>
</feature>
<evidence type="ECO:0000256" key="7">
    <source>
        <dbReference type="ARBA" id="ARBA00022722"/>
    </source>
</evidence>
<dbReference type="Gene3D" id="3.30.70.370">
    <property type="match status" value="1"/>
</dbReference>
<name>A0A9X1MRF9_9BACT</name>
<evidence type="ECO:0000256" key="10">
    <source>
        <dbReference type="ARBA" id="ARBA00022839"/>
    </source>
</evidence>
<dbReference type="NCBIfam" id="NF004397">
    <property type="entry name" value="PRK05755.1"/>
    <property type="match status" value="1"/>
</dbReference>
<dbReference type="EMBL" id="JAJKFT010000010">
    <property type="protein sequence ID" value="MCC9631506.1"/>
    <property type="molecule type" value="Genomic_DNA"/>
</dbReference>
<dbReference type="InterPro" id="IPR036397">
    <property type="entry name" value="RNaseH_sf"/>
</dbReference>
<dbReference type="SMART" id="SM00475">
    <property type="entry name" value="53EXOc"/>
    <property type="match status" value="1"/>
</dbReference>
<evidence type="ECO:0000256" key="3">
    <source>
        <dbReference type="ARBA" id="ARBA00020311"/>
    </source>
</evidence>
<keyword evidence="22" id="KW-1185">Reference proteome</keyword>
<dbReference type="SMART" id="SM00474">
    <property type="entry name" value="35EXOc"/>
    <property type="match status" value="1"/>
</dbReference>
<dbReference type="SUPFAM" id="SSF47807">
    <property type="entry name" value="5' to 3' exonuclease, C-terminal subdomain"/>
    <property type="match status" value="1"/>
</dbReference>
<dbReference type="CDD" id="cd09859">
    <property type="entry name" value="PIN_53EXO"/>
    <property type="match status" value="1"/>
</dbReference>
<feature type="compositionally biased region" description="Polar residues" evidence="17">
    <location>
        <begin position="1"/>
        <end position="10"/>
    </location>
</feature>
<dbReference type="InterPro" id="IPR001098">
    <property type="entry name" value="DNA-dir_DNA_pol_A_palm_dom"/>
</dbReference>
<keyword evidence="5 16" id="KW-0548">Nucleotidyltransferase</keyword>
<dbReference type="SMART" id="SM00279">
    <property type="entry name" value="HhH2"/>
    <property type="match status" value="1"/>
</dbReference>
<feature type="domain" description="3'-5' exonuclease" evidence="18">
    <location>
        <begin position="346"/>
        <end position="531"/>
    </location>
</feature>
<dbReference type="Pfam" id="PF00476">
    <property type="entry name" value="DNA_pol_A"/>
    <property type="match status" value="1"/>
</dbReference>
<dbReference type="InterPro" id="IPR020046">
    <property type="entry name" value="5-3_exonucl_a-hlix_arch_N"/>
</dbReference>
<dbReference type="PRINTS" id="PR00868">
    <property type="entry name" value="DNAPOLI"/>
</dbReference>
<accession>A0A9X1MRF9</accession>
<evidence type="ECO:0000259" key="19">
    <source>
        <dbReference type="SMART" id="SM00475"/>
    </source>
</evidence>
<comment type="catalytic activity">
    <reaction evidence="14 16">
        <text>DNA(n) + a 2'-deoxyribonucleoside 5'-triphosphate = DNA(n+1) + diphosphate</text>
        <dbReference type="Rhea" id="RHEA:22508"/>
        <dbReference type="Rhea" id="RHEA-COMP:17339"/>
        <dbReference type="Rhea" id="RHEA-COMP:17340"/>
        <dbReference type="ChEBI" id="CHEBI:33019"/>
        <dbReference type="ChEBI" id="CHEBI:61560"/>
        <dbReference type="ChEBI" id="CHEBI:173112"/>
        <dbReference type="EC" id="2.7.7.7"/>
    </reaction>
</comment>
<feature type="compositionally biased region" description="Low complexity" evidence="17">
    <location>
        <begin position="24"/>
        <end position="40"/>
    </location>
</feature>
<dbReference type="InterPro" id="IPR002298">
    <property type="entry name" value="DNA_polymerase_A"/>
</dbReference>
<dbReference type="RefSeq" id="WP_230223596.1">
    <property type="nucleotide sequence ID" value="NZ_JAJKFT010000010.1"/>
</dbReference>
<evidence type="ECO:0000313" key="22">
    <source>
        <dbReference type="Proteomes" id="UP001139103"/>
    </source>
</evidence>
<evidence type="ECO:0000256" key="8">
    <source>
        <dbReference type="ARBA" id="ARBA00022763"/>
    </source>
</evidence>
<feature type="domain" description="DNA-directed DNA polymerase family A palm" evidence="20">
    <location>
        <begin position="698"/>
        <end position="910"/>
    </location>
</feature>
<dbReference type="InterPro" id="IPR012337">
    <property type="entry name" value="RNaseH-like_sf"/>
</dbReference>
<sequence>MAKSKTQQSLLFGGEESPEEAPKPTETPTDTTVQPPTARPAGLAGLAGADVWIIDSHSLIFQVFHALPPMTGPTGQPVSAVFGFARDVALLLREKKPDYLICAFDPPGGTFRHDLYDNYKETREEMPVDLRPQIGMIRRMLEAMNVAILEKPNYEADDVLATVATIVEQKGGQCTVVTSDKDCRQLISDQVRMYNVRKNAFYDAEALMADWGVRPDQVVDFQSLVGDSVDNVPGVPLIGPKIAKELLEKYGTLDAVLDNAGEVSGAKRRENLQNGRAMAELSRELVRLVRDVPIEIDWDACRVQPINQEQVQELCREYGFRTLAREMSELQVDAAPVEKPVWKSNYQTIDTVEKLDALVELLAKTKRLSFDTETTSTNPRWADLVGLSFAWDVGEGAYIPIRAPEGDPQLDEALVLDKLRGVLEDPAIEKIGQNLKYDLVVLRGVGVKVRGTAFDTMVAHYLLEAGARSHSLDELSLRYLLHETVKISELIGTGKNQITMNQVPVEKIAYYAAEDADIPLRLDPILAERIESEGLSSLLTEVELPLIDVLVEMEFNGVRIDVDRLNELSRQYGERMEVLEREIYQLAGREFNIASPKQLAAILFEELNLPVIKKTKTGASTDAEVLEQLAKQHDMPAKIVQFRQYAKLKGTYVDALPTLVCPKTNRVHTSFNQVVAATGRLSSNEPNLQNIPIRTQESREIRSAFVPGTPGWKLLCADYSQIELRVLAHFSGDPALMESYQNNEDIHARVASEVYGVALDEVSSSQRRSAKAINFGVVYGQSPFGLAKSLDIDKDEAYDFIDAYFKRYPGVDEFMERTLFECQRDGYVMTILGRRRAIDGVRTADKRDRLKRQLTMPERTAVNTVIQGSAADIIKLAMLRVYDRLVKEAAPAKLLLQIHDELVFETPPEYLEELAQLVREEMESARKLAVPLVVDVKSGDNWAQCEPMG</sequence>
<dbReference type="GO" id="GO:0006302">
    <property type="term" value="P:double-strand break repair"/>
    <property type="evidence" value="ECO:0007669"/>
    <property type="project" value="TreeGrafter"/>
</dbReference>
<dbReference type="Proteomes" id="UP001139103">
    <property type="component" value="Unassembled WGS sequence"/>
</dbReference>
<dbReference type="InterPro" id="IPR002421">
    <property type="entry name" value="5-3_exonuclease"/>
</dbReference>
<proteinExistence type="inferred from homology"/>
<evidence type="ECO:0000256" key="17">
    <source>
        <dbReference type="SAM" id="MobiDB-lite"/>
    </source>
</evidence>
<dbReference type="Gene3D" id="1.10.150.20">
    <property type="entry name" value="5' to 3' exonuclease, C-terminal subdomain"/>
    <property type="match status" value="2"/>
</dbReference>
<dbReference type="SUPFAM" id="SSF88723">
    <property type="entry name" value="PIN domain-like"/>
    <property type="match status" value="1"/>
</dbReference>
<comment type="similarity">
    <text evidence="1 16">Belongs to the DNA polymerase type-A family.</text>
</comment>
<protein>
    <recommendedName>
        <fullName evidence="3 15">DNA polymerase I</fullName>
        <ecNumber evidence="2 15">2.7.7.7</ecNumber>
    </recommendedName>
</protein>
<evidence type="ECO:0000256" key="2">
    <source>
        <dbReference type="ARBA" id="ARBA00012417"/>
    </source>
</evidence>
<keyword evidence="11 16" id="KW-0239">DNA-directed DNA polymerase</keyword>
<dbReference type="EC" id="2.7.7.7" evidence="2 15"/>
<gene>
    <name evidence="16 21" type="primary">polA</name>
    <name evidence="21" type="ORF">LOC68_24180</name>
</gene>
<keyword evidence="12 16" id="KW-0238">DNA-binding</keyword>
<evidence type="ECO:0000256" key="16">
    <source>
        <dbReference type="RuleBase" id="RU004460"/>
    </source>
</evidence>
<evidence type="ECO:0000256" key="6">
    <source>
        <dbReference type="ARBA" id="ARBA00022705"/>
    </source>
</evidence>
<evidence type="ECO:0000256" key="15">
    <source>
        <dbReference type="NCBIfam" id="TIGR00593"/>
    </source>
</evidence>
<dbReference type="Gene3D" id="3.30.420.10">
    <property type="entry name" value="Ribonuclease H-like superfamily/Ribonuclease H"/>
    <property type="match status" value="1"/>
</dbReference>
<dbReference type="GO" id="GO:0006261">
    <property type="term" value="P:DNA-templated DNA replication"/>
    <property type="evidence" value="ECO:0007669"/>
    <property type="project" value="UniProtKB-UniRule"/>
</dbReference>
<evidence type="ECO:0000256" key="13">
    <source>
        <dbReference type="ARBA" id="ARBA00023204"/>
    </source>
</evidence>
<dbReference type="InterPro" id="IPR043502">
    <property type="entry name" value="DNA/RNA_pol_sf"/>
</dbReference>
<keyword evidence="7" id="KW-0540">Nuclease</keyword>
<dbReference type="FunFam" id="1.20.1060.10:FF:000001">
    <property type="entry name" value="DNA polymerase I"/>
    <property type="match status" value="1"/>
</dbReference>
<dbReference type="InterPro" id="IPR008918">
    <property type="entry name" value="HhH2"/>
</dbReference>
<dbReference type="InterPro" id="IPR036279">
    <property type="entry name" value="5-3_exonuclease_C_sf"/>
</dbReference>
<dbReference type="SMART" id="SM00482">
    <property type="entry name" value="POLAc"/>
    <property type="match status" value="1"/>
</dbReference>
<dbReference type="InterPro" id="IPR018320">
    <property type="entry name" value="DNA_polymerase_1"/>
</dbReference>
<feature type="domain" description="5'-3' exonuclease" evidence="19">
    <location>
        <begin position="49"/>
        <end position="304"/>
    </location>
</feature>
<dbReference type="PROSITE" id="PS00447">
    <property type="entry name" value="DNA_POLYMERASE_A"/>
    <property type="match status" value="1"/>
</dbReference>
<keyword evidence="6 16" id="KW-0235">DNA replication</keyword>
<dbReference type="Pfam" id="PF01612">
    <property type="entry name" value="DNA_pol_A_exo1"/>
    <property type="match status" value="1"/>
</dbReference>
<dbReference type="GO" id="GO:0008408">
    <property type="term" value="F:3'-5' exonuclease activity"/>
    <property type="evidence" value="ECO:0007669"/>
    <property type="project" value="UniProtKB-UniRule"/>
</dbReference>
<evidence type="ECO:0000256" key="11">
    <source>
        <dbReference type="ARBA" id="ARBA00022932"/>
    </source>
</evidence>
<evidence type="ECO:0000256" key="1">
    <source>
        <dbReference type="ARBA" id="ARBA00007705"/>
    </source>
</evidence>
<keyword evidence="13 16" id="KW-0234">DNA repair</keyword>
<keyword evidence="8 16" id="KW-0227">DNA damage</keyword>
<dbReference type="InterPro" id="IPR002562">
    <property type="entry name" value="3'-5'_exonuclease_dom"/>
</dbReference>